<dbReference type="EMBL" id="BAABDE010000018">
    <property type="protein sequence ID" value="GAA3804781.1"/>
    <property type="molecule type" value="Genomic_DNA"/>
</dbReference>
<evidence type="ECO:0000313" key="5">
    <source>
        <dbReference type="Proteomes" id="UP001501009"/>
    </source>
</evidence>
<keyword evidence="5" id="KW-1185">Reference proteome</keyword>
<evidence type="ECO:0000256" key="2">
    <source>
        <dbReference type="ARBA" id="ARBA00022801"/>
    </source>
</evidence>
<dbReference type="Gene3D" id="3.10.450.30">
    <property type="entry name" value="Microbial ribonucleases"/>
    <property type="match status" value="1"/>
</dbReference>
<comment type="caution">
    <text evidence="4">The sequence shown here is derived from an EMBL/GenBank/DDBJ whole genome shotgun (WGS) entry which is preliminary data.</text>
</comment>
<gene>
    <name evidence="4" type="ORF">GCM10022403_043370</name>
</gene>
<dbReference type="InterPro" id="IPR016191">
    <property type="entry name" value="Ribonuclease/ribotoxin"/>
</dbReference>
<dbReference type="RefSeq" id="WP_275773346.1">
    <property type="nucleotide sequence ID" value="NZ_BAABDE010000018.1"/>
</dbReference>
<accession>A0ABP7HVQ5</accession>
<evidence type="ECO:0000256" key="1">
    <source>
        <dbReference type="ARBA" id="ARBA00022722"/>
    </source>
</evidence>
<evidence type="ECO:0000313" key="4">
    <source>
        <dbReference type="EMBL" id="GAA3804781.1"/>
    </source>
</evidence>
<sequence length="228" mass="25064">MSLTEVPETPRVKRPLSSRLKAHARKAAIPAMLLSITIGGVGVSATAHAAEGPSCASLPAQTCPAQAPQRGAQPSNVSDQDWRGAVTAADFWNTHGVDTFHGMHELVTHENQHFTGGWPGGTGRSDAGWYHFYTGSFWNRQTHWIWYGGVFQDRGVQLQHLEQSFGVSAANANGGHNVYREYDMLAYTGGAAPGSGRRGTYRIVRNTHTGHVYATFDHYRTFHYLGRW</sequence>
<dbReference type="SUPFAM" id="SSF53933">
    <property type="entry name" value="Microbial ribonucleases"/>
    <property type="match status" value="1"/>
</dbReference>
<keyword evidence="2" id="KW-0378">Hydrolase</keyword>
<feature type="region of interest" description="Disordered" evidence="3">
    <location>
        <begin position="1"/>
        <end position="20"/>
    </location>
</feature>
<protein>
    <submittedName>
        <fullName evidence="4">Uncharacterized protein</fullName>
    </submittedName>
</protein>
<reference evidence="5" key="1">
    <citation type="journal article" date="2019" name="Int. J. Syst. Evol. Microbiol.">
        <title>The Global Catalogue of Microorganisms (GCM) 10K type strain sequencing project: providing services to taxonomists for standard genome sequencing and annotation.</title>
        <authorList>
            <consortium name="The Broad Institute Genomics Platform"/>
            <consortium name="The Broad Institute Genome Sequencing Center for Infectious Disease"/>
            <person name="Wu L."/>
            <person name="Ma J."/>
        </authorList>
    </citation>
    <scope>NUCLEOTIDE SEQUENCE [LARGE SCALE GENOMIC DNA]</scope>
    <source>
        <strain evidence="5">JCM 17138</strain>
    </source>
</reference>
<dbReference type="Proteomes" id="UP001501009">
    <property type="component" value="Unassembled WGS sequence"/>
</dbReference>
<organism evidence="4 5">
    <name type="scientific">Streptomyces coacervatus</name>
    <dbReference type="NCBI Taxonomy" id="647381"/>
    <lineage>
        <taxon>Bacteria</taxon>
        <taxon>Bacillati</taxon>
        <taxon>Actinomycetota</taxon>
        <taxon>Actinomycetes</taxon>
        <taxon>Kitasatosporales</taxon>
        <taxon>Streptomycetaceae</taxon>
        <taxon>Streptomyces</taxon>
    </lineage>
</organism>
<name>A0ABP7HVQ5_9ACTN</name>
<evidence type="ECO:0000256" key="3">
    <source>
        <dbReference type="SAM" id="MobiDB-lite"/>
    </source>
</evidence>
<proteinExistence type="predicted"/>
<keyword evidence="1" id="KW-0540">Nuclease</keyword>